<dbReference type="OrthoDB" id="7398105at2759"/>
<organism evidence="2 3">
    <name type="scientific">Arctia plantaginis</name>
    <name type="common">Wood tiger moth</name>
    <name type="synonym">Phalaena plantaginis</name>
    <dbReference type="NCBI Taxonomy" id="874455"/>
    <lineage>
        <taxon>Eukaryota</taxon>
        <taxon>Metazoa</taxon>
        <taxon>Ecdysozoa</taxon>
        <taxon>Arthropoda</taxon>
        <taxon>Hexapoda</taxon>
        <taxon>Insecta</taxon>
        <taxon>Pterygota</taxon>
        <taxon>Neoptera</taxon>
        <taxon>Endopterygota</taxon>
        <taxon>Lepidoptera</taxon>
        <taxon>Glossata</taxon>
        <taxon>Ditrysia</taxon>
        <taxon>Noctuoidea</taxon>
        <taxon>Erebidae</taxon>
        <taxon>Arctiinae</taxon>
        <taxon>Arctia</taxon>
    </lineage>
</organism>
<dbReference type="EMBL" id="CADEBC010000570">
    <property type="protein sequence ID" value="CAB3255093.1"/>
    <property type="molecule type" value="Genomic_DNA"/>
</dbReference>
<feature type="chain" id="PRO_5035848415" evidence="1">
    <location>
        <begin position="17"/>
        <end position="263"/>
    </location>
</feature>
<sequence length="263" mass="30435">MYLLLVLILILRTLIALKVEPILCDGVVFDHKYYERQMLFGTLNAPTNLVMHMYTGEVFFSHTVQEGTKPDFVIRVCDVDKRLCKDLREVAGGVAIGYDRAHHDVYFGGRDALYKCDKINETANAIYKLVTVRQIVQQYKSDRVYFATSDGIYYVHDSATHQAKIKKAANINQVFGMTFRNTTQSKYEPIQILYSDKNAIYKLTPSRNSDVCFKDRKTALRYIPRQKTKEIKRDKNVTRNSTELAKSKRIQKPRAHRMMFAIG</sequence>
<name>A0A8S1AZ21_ARCPL</name>
<evidence type="ECO:0000313" key="2">
    <source>
        <dbReference type="EMBL" id="CAB3255093.1"/>
    </source>
</evidence>
<protein>
    <submittedName>
        <fullName evidence="2">Uncharacterized protein</fullName>
    </submittedName>
</protein>
<evidence type="ECO:0000313" key="3">
    <source>
        <dbReference type="Proteomes" id="UP000494106"/>
    </source>
</evidence>
<accession>A0A8S1AZ21</accession>
<reference evidence="2 3" key="1">
    <citation type="submission" date="2020-04" db="EMBL/GenBank/DDBJ databases">
        <authorList>
            <person name="Wallbank WR R."/>
            <person name="Pardo Diaz C."/>
            <person name="Kozak K."/>
            <person name="Martin S."/>
            <person name="Jiggins C."/>
            <person name="Moest M."/>
            <person name="Warren A I."/>
            <person name="Byers J.R.P. K."/>
            <person name="Montejo-Kovacevich G."/>
            <person name="Yen C E."/>
        </authorList>
    </citation>
    <scope>NUCLEOTIDE SEQUENCE [LARGE SCALE GENOMIC DNA]</scope>
</reference>
<dbReference type="AlphaFoldDB" id="A0A8S1AZ21"/>
<keyword evidence="1" id="KW-0732">Signal</keyword>
<proteinExistence type="predicted"/>
<keyword evidence="3" id="KW-1185">Reference proteome</keyword>
<feature type="signal peptide" evidence="1">
    <location>
        <begin position="1"/>
        <end position="16"/>
    </location>
</feature>
<dbReference type="Proteomes" id="UP000494106">
    <property type="component" value="Unassembled WGS sequence"/>
</dbReference>
<comment type="caution">
    <text evidence="2">The sequence shown here is derived from an EMBL/GenBank/DDBJ whole genome shotgun (WGS) entry which is preliminary data.</text>
</comment>
<gene>
    <name evidence="2" type="ORF">APLA_LOCUS14687</name>
</gene>
<evidence type="ECO:0000256" key="1">
    <source>
        <dbReference type="SAM" id="SignalP"/>
    </source>
</evidence>